<name>A0A2K3P3S8_TRIPR</name>
<reference evidence="2 3" key="2">
    <citation type="journal article" date="2017" name="Front. Plant Sci.">
        <title>Gene Classification and Mining of Molecular Markers Useful in Red Clover (Trifolium pratense) Breeding.</title>
        <authorList>
            <person name="Istvanek J."/>
            <person name="Dluhosova J."/>
            <person name="Dluhos P."/>
            <person name="Patkova L."/>
            <person name="Nedelnik J."/>
            <person name="Repkova J."/>
        </authorList>
    </citation>
    <scope>NUCLEOTIDE SEQUENCE [LARGE SCALE GENOMIC DNA]</scope>
    <source>
        <strain evidence="3">cv. Tatra</strain>
        <tissue evidence="2">Young leaves</tissue>
    </source>
</reference>
<evidence type="ECO:0000313" key="2">
    <source>
        <dbReference type="EMBL" id="PNY09903.1"/>
    </source>
</evidence>
<keyword evidence="2" id="KW-0418">Kinase</keyword>
<dbReference type="InterPro" id="IPR036691">
    <property type="entry name" value="Endo/exonu/phosph_ase_sf"/>
</dbReference>
<dbReference type="Pfam" id="PF03372">
    <property type="entry name" value="Exo_endo_phos"/>
    <property type="match status" value="1"/>
</dbReference>
<feature type="non-terminal residue" evidence="2">
    <location>
        <position position="404"/>
    </location>
</feature>
<proteinExistence type="predicted"/>
<feature type="domain" description="Endonuclease/exonuclease/phosphatase" evidence="1">
    <location>
        <begin position="110"/>
        <end position="324"/>
    </location>
</feature>
<organism evidence="2 3">
    <name type="scientific">Trifolium pratense</name>
    <name type="common">Red clover</name>
    <dbReference type="NCBI Taxonomy" id="57577"/>
    <lineage>
        <taxon>Eukaryota</taxon>
        <taxon>Viridiplantae</taxon>
        <taxon>Streptophyta</taxon>
        <taxon>Embryophyta</taxon>
        <taxon>Tracheophyta</taxon>
        <taxon>Spermatophyta</taxon>
        <taxon>Magnoliopsida</taxon>
        <taxon>eudicotyledons</taxon>
        <taxon>Gunneridae</taxon>
        <taxon>Pentapetalae</taxon>
        <taxon>rosids</taxon>
        <taxon>fabids</taxon>
        <taxon>Fabales</taxon>
        <taxon>Fabaceae</taxon>
        <taxon>Papilionoideae</taxon>
        <taxon>50 kb inversion clade</taxon>
        <taxon>NPAAA clade</taxon>
        <taxon>Hologalegina</taxon>
        <taxon>IRL clade</taxon>
        <taxon>Trifolieae</taxon>
        <taxon>Trifolium</taxon>
    </lineage>
</organism>
<dbReference type="AlphaFoldDB" id="A0A2K3P3S8"/>
<evidence type="ECO:0000259" key="1">
    <source>
        <dbReference type="Pfam" id="PF03372"/>
    </source>
</evidence>
<protein>
    <submittedName>
        <fullName evidence="2">Cysteine-rich receptor-like protein kinase</fullName>
    </submittedName>
</protein>
<reference evidence="2 3" key="1">
    <citation type="journal article" date="2014" name="Am. J. Bot.">
        <title>Genome assembly and annotation for red clover (Trifolium pratense; Fabaceae).</title>
        <authorList>
            <person name="Istvanek J."/>
            <person name="Jaros M."/>
            <person name="Krenek A."/>
            <person name="Repkova J."/>
        </authorList>
    </citation>
    <scope>NUCLEOTIDE SEQUENCE [LARGE SCALE GENOMIC DNA]</scope>
    <source>
        <strain evidence="3">cv. Tatra</strain>
        <tissue evidence="2">Young leaves</tissue>
    </source>
</reference>
<dbReference type="PANTHER" id="PTHR33710:SF64">
    <property type="entry name" value="ENDONUCLEASE_EXONUCLEASE_PHOSPHATASE DOMAIN-CONTAINING PROTEIN"/>
    <property type="match status" value="1"/>
</dbReference>
<dbReference type="InterPro" id="IPR005135">
    <property type="entry name" value="Endo/exonuclease/phosphatase"/>
</dbReference>
<dbReference type="Proteomes" id="UP000236291">
    <property type="component" value="Unassembled WGS sequence"/>
</dbReference>
<keyword evidence="2" id="KW-0675">Receptor</keyword>
<accession>A0A2K3P3S8</accession>
<dbReference type="EMBL" id="ASHM01003452">
    <property type="protein sequence ID" value="PNY09903.1"/>
    <property type="molecule type" value="Genomic_DNA"/>
</dbReference>
<dbReference type="GO" id="GO:0016301">
    <property type="term" value="F:kinase activity"/>
    <property type="evidence" value="ECO:0007669"/>
    <property type="project" value="UniProtKB-KW"/>
</dbReference>
<sequence>MKKATSIINEAAEKGIEESGIFFWYKSGIFCAKLQRLISRTLRDLNGWQTLPKSFNTAACPSQGSNFEPGTLVKLEETRAISFKQWQEGAFKLAAGEGSTEGGGVLGLGGLQKRKEVRKLVRDLKPFILCIQETKLQSCDAFLSSSLWGSSPHAFSYGPSVEASGGLLTVWDSSQVDMWSTKSCEHVLRCRGRFIQSGEEFMLANVYAPCDDGAKQELWDSLSVRIQALGRDRVCVCGDFNAIKQVEERRSSRGSQRSSDHIPFSHFIDNNNLVDLPLSGRKFTWFRGDGLSMSRLDRFLLSKEWCLTWPNCNQEAKMRGLSDHCPLVLSKNDKDWGPRPSRMLKCWKDVPGYNLFVREKWNTFQVEDWGGYVLKEKLKMMNAALKDWHKMHVQNVPSRIETLK</sequence>
<evidence type="ECO:0000313" key="3">
    <source>
        <dbReference type="Proteomes" id="UP000236291"/>
    </source>
</evidence>
<comment type="caution">
    <text evidence="2">The sequence shown here is derived from an EMBL/GenBank/DDBJ whole genome shotgun (WGS) entry which is preliminary data.</text>
</comment>
<dbReference type="SUPFAM" id="SSF56219">
    <property type="entry name" value="DNase I-like"/>
    <property type="match status" value="1"/>
</dbReference>
<gene>
    <name evidence="2" type="ORF">L195_g006463</name>
</gene>
<dbReference type="Gene3D" id="3.60.10.10">
    <property type="entry name" value="Endonuclease/exonuclease/phosphatase"/>
    <property type="match status" value="1"/>
</dbReference>
<dbReference type="PANTHER" id="PTHR33710">
    <property type="entry name" value="BNAC02G09200D PROTEIN"/>
    <property type="match status" value="1"/>
</dbReference>
<keyword evidence="2" id="KW-0808">Transferase</keyword>